<protein>
    <submittedName>
        <fullName evidence="1">Uncharacterized protein</fullName>
    </submittedName>
</protein>
<name>A0A397SI92_9GLOM</name>
<comment type="caution">
    <text evidence="1">The sequence shown here is derived from an EMBL/GenBank/DDBJ whole genome shotgun (WGS) entry which is preliminary data.</text>
</comment>
<keyword evidence="2" id="KW-1185">Reference proteome</keyword>
<dbReference type="Proteomes" id="UP000265703">
    <property type="component" value="Unassembled WGS sequence"/>
</dbReference>
<proteinExistence type="predicted"/>
<organism evidence="1 2">
    <name type="scientific">Glomus cerebriforme</name>
    <dbReference type="NCBI Taxonomy" id="658196"/>
    <lineage>
        <taxon>Eukaryota</taxon>
        <taxon>Fungi</taxon>
        <taxon>Fungi incertae sedis</taxon>
        <taxon>Mucoromycota</taxon>
        <taxon>Glomeromycotina</taxon>
        <taxon>Glomeromycetes</taxon>
        <taxon>Glomerales</taxon>
        <taxon>Glomeraceae</taxon>
        <taxon>Glomus</taxon>
    </lineage>
</organism>
<sequence length="78" mass="9200">RRNTQGRRTAGVVRTKLKDYNQKKVREKRIRIVDQPTEPAQSVMAESSIHKDKLPDDVIADVREDLSDIWTIKKVREW</sequence>
<evidence type="ECO:0000313" key="1">
    <source>
        <dbReference type="EMBL" id="RIA85758.1"/>
    </source>
</evidence>
<dbReference type="AlphaFoldDB" id="A0A397SI92"/>
<accession>A0A397SI92</accession>
<evidence type="ECO:0000313" key="2">
    <source>
        <dbReference type="Proteomes" id="UP000265703"/>
    </source>
</evidence>
<feature type="non-terminal residue" evidence="1">
    <location>
        <position position="1"/>
    </location>
</feature>
<dbReference type="EMBL" id="QKYT01000406">
    <property type="protein sequence ID" value="RIA85758.1"/>
    <property type="molecule type" value="Genomic_DNA"/>
</dbReference>
<dbReference type="OrthoDB" id="2442827at2759"/>
<gene>
    <name evidence="1" type="ORF">C1645_830308</name>
</gene>
<reference evidence="1 2" key="1">
    <citation type="submission" date="2018-06" db="EMBL/GenBank/DDBJ databases">
        <title>Comparative genomics reveals the genomic features of Rhizophagus irregularis, R. cerebriforme, R. diaphanum and Gigaspora rosea, and their symbiotic lifestyle signature.</title>
        <authorList>
            <person name="Morin E."/>
            <person name="San Clemente H."/>
            <person name="Chen E.C.H."/>
            <person name="De La Providencia I."/>
            <person name="Hainaut M."/>
            <person name="Kuo A."/>
            <person name="Kohler A."/>
            <person name="Murat C."/>
            <person name="Tang N."/>
            <person name="Roy S."/>
            <person name="Loubradou J."/>
            <person name="Henrissat B."/>
            <person name="Grigoriev I.V."/>
            <person name="Corradi N."/>
            <person name="Roux C."/>
            <person name="Martin F.M."/>
        </authorList>
    </citation>
    <scope>NUCLEOTIDE SEQUENCE [LARGE SCALE GENOMIC DNA]</scope>
    <source>
        <strain evidence="1 2">DAOM 227022</strain>
    </source>
</reference>